<comment type="caution">
    <text evidence="14">The sequence shown here is derived from an EMBL/GenBank/DDBJ whole genome shotgun (WGS) entry which is preliminary data.</text>
</comment>
<evidence type="ECO:0000313" key="14">
    <source>
        <dbReference type="EMBL" id="RAP77445.1"/>
    </source>
</evidence>
<evidence type="ECO:0000313" key="15">
    <source>
        <dbReference type="Proteomes" id="UP000249260"/>
    </source>
</evidence>
<evidence type="ECO:0000256" key="9">
    <source>
        <dbReference type="PIRSR" id="PIRSR029900-1"/>
    </source>
</evidence>
<evidence type="ECO:0000256" key="6">
    <source>
        <dbReference type="ARBA" id="ARBA00023326"/>
    </source>
</evidence>
<protein>
    <recommendedName>
        <fullName evidence="10">Xylan alpha-1,2-glucuronidase</fullName>
        <ecNumber evidence="10">3.2.1.131</ecNumber>
    </recommendedName>
</protein>
<dbReference type="SUPFAM" id="SSF51445">
    <property type="entry name" value="(Trans)glycosidases"/>
    <property type="match status" value="1"/>
</dbReference>
<comment type="catalytic activity">
    <reaction evidence="7 10">
        <text>Hydrolysis of (1-&gt;2)-alpha-D-(4-O-methyl)glucuronosyl links in the main chain of hardwood xylans.</text>
        <dbReference type="EC" id="3.2.1.131"/>
    </reaction>
</comment>
<dbReference type="GO" id="GO:0005576">
    <property type="term" value="C:extracellular region"/>
    <property type="evidence" value="ECO:0007669"/>
    <property type="project" value="InterPro"/>
</dbReference>
<feature type="active site" description="Proton acceptor" evidence="9">
    <location>
        <position position="377"/>
    </location>
</feature>
<feature type="domain" description="Glycosyl hydrolase family 67 C-terminal" evidence="12">
    <location>
        <begin position="466"/>
        <end position="688"/>
    </location>
</feature>
<evidence type="ECO:0000256" key="5">
    <source>
        <dbReference type="ARBA" id="ARBA00023295"/>
    </source>
</evidence>
<keyword evidence="6 10" id="KW-0624">Polysaccharide degradation</keyword>
<keyword evidence="3 8" id="KW-0378">Hydrolase</keyword>
<evidence type="ECO:0000256" key="2">
    <source>
        <dbReference type="ARBA" id="ARBA00022651"/>
    </source>
</evidence>
<comment type="similarity">
    <text evidence="1 8 10">Belongs to the glycosyl hydrolase 67 family.</text>
</comment>
<reference evidence="14 15" key="1">
    <citation type="submission" date="2018-06" db="EMBL/GenBank/DDBJ databases">
        <title>Paenibacillus montanisoli sp. nov., isolated from mountain area soil.</title>
        <authorList>
            <person name="Wu M."/>
        </authorList>
    </citation>
    <scope>NUCLEOTIDE SEQUENCE [LARGE SCALE GENOMIC DNA]</scope>
    <source>
        <strain evidence="14 15">RA17</strain>
    </source>
</reference>
<dbReference type="EC" id="3.2.1.131" evidence="10"/>
<sequence>MYRKQAESGYDCWLEYRHIENASLRENYLKRCASLAIIGGSPLLRTAGRELAHAISSMLGENPKDEAVTLIDAGAKGTIIVGTYGSSRLLEPLADVYRFDELGEEGYIIHASEDDCIYLSAASDKGVLYAVFHFIRLLQTGQSIESLRICEVPRNGLRMINHWDNMDGSIERGYAGKSIFFKDGRFIPDMSRIRDYARLLASVAINAVTINNVNVHRQESRLITDEFLPDVAKAAAIFRDYGIRLYLSVNFASTIEIGGLNTADPLDPDVTAWWKEAAANIYRYIPDFGGFLVKADSEFRPGPFTYGRNHADGANMLADAVAPFGGAVIWRCFVYNCLQDWRDRKTDRARAAYDHFMPLDGLFRDNVMLQIKNGPMDFQVREPVSPLFGGLTQTNQLLELQITQEYTGQQRHLCYLVPQWKEVFDFDTYARGERSTIAEVASGRLFGRESGGIAAVSNIGDDRNWTGHVLAQANWHGYARLAWDPGLSAEQLASEWIRMTFGLAAEPERVVKDMLLSSYDIYEAYTAPLGVGWMVNPNHHYGPNVDGYEYSKWGTYHYADCHGMGVDRTVRSGTGYAGQYHGPVVERYESLADCPDELLLFFHHVPYAHVLKSGKTVIQHIYDAHFGGADRAAELVAKWDSLASRIDADRFGQVRERLVHQAEHACEWRDMINTYFYRKSGIADEQGRVIY</sequence>
<evidence type="ECO:0000256" key="3">
    <source>
        <dbReference type="ARBA" id="ARBA00022801"/>
    </source>
</evidence>
<dbReference type="FunFam" id="3.20.20.80:FF:000096">
    <property type="entry name" value="Xylan alpha-1,2-glucuronidase"/>
    <property type="match status" value="1"/>
</dbReference>
<dbReference type="Proteomes" id="UP000249260">
    <property type="component" value="Unassembled WGS sequence"/>
</dbReference>
<evidence type="ECO:0000259" key="11">
    <source>
        <dbReference type="Pfam" id="PF03648"/>
    </source>
</evidence>
<accession>A0A328U960</accession>
<dbReference type="PANTHER" id="PTHR39207">
    <property type="entry name" value="ALPHA-GLUCURONIDASE A"/>
    <property type="match status" value="1"/>
</dbReference>
<name>A0A328U960_9BACL</name>
<dbReference type="AlphaFoldDB" id="A0A328U960"/>
<dbReference type="GO" id="GO:2000886">
    <property type="term" value="P:glucuronoxylan catabolic process"/>
    <property type="evidence" value="ECO:0007669"/>
    <property type="project" value="UniProtKB-ARBA"/>
</dbReference>
<dbReference type="InterPro" id="IPR037054">
    <property type="entry name" value="A-glucoronidase_C_sf"/>
</dbReference>
<feature type="domain" description="Glycosyl hydrolase family 67 catalytic" evidence="13">
    <location>
        <begin position="138"/>
        <end position="465"/>
    </location>
</feature>
<dbReference type="Gene3D" id="3.20.20.80">
    <property type="entry name" value="Glycosidases"/>
    <property type="match status" value="1"/>
</dbReference>
<evidence type="ECO:0000259" key="13">
    <source>
        <dbReference type="Pfam" id="PF07488"/>
    </source>
</evidence>
<keyword evidence="4 10" id="KW-0119">Carbohydrate metabolism</keyword>
<dbReference type="EMBL" id="QLUW01000001">
    <property type="protein sequence ID" value="RAP77445.1"/>
    <property type="molecule type" value="Genomic_DNA"/>
</dbReference>
<keyword evidence="15" id="KW-1185">Reference proteome</keyword>
<dbReference type="PANTHER" id="PTHR39207:SF1">
    <property type="entry name" value="ALPHA-GLUCURONIDASE A"/>
    <property type="match status" value="1"/>
</dbReference>
<dbReference type="Pfam" id="PF07477">
    <property type="entry name" value="Glyco_hydro_67C"/>
    <property type="match status" value="1"/>
</dbReference>
<dbReference type="SUPFAM" id="SSF55545">
    <property type="entry name" value="beta-N-acetylhexosaminidase-like domain"/>
    <property type="match status" value="1"/>
</dbReference>
<comment type="subunit">
    <text evidence="10">Homodimer.</text>
</comment>
<dbReference type="InterPro" id="IPR005154">
    <property type="entry name" value="Glyco_hydro_67_aGlcAse_N"/>
</dbReference>
<evidence type="ECO:0000259" key="12">
    <source>
        <dbReference type="Pfam" id="PF07477"/>
    </source>
</evidence>
<feature type="domain" description="Alpha glucuronidase N-terminal" evidence="11">
    <location>
        <begin position="12"/>
        <end position="134"/>
    </location>
</feature>
<dbReference type="PIRSF" id="PIRSF029900">
    <property type="entry name" value="Alpha-glucuronds"/>
    <property type="match status" value="1"/>
</dbReference>
<dbReference type="InterPro" id="IPR017853">
    <property type="entry name" value="GH"/>
</dbReference>
<evidence type="ECO:0000256" key="1">
    <source>
        <dbReference type="ARBA" id="ARBA00008833"/>
    </source>
</evidence>
<dbReference type="Gene3D" id="3.30.379.10">
    <property type="entry name" value="Chitobiase/beta-hexosaminidase domain 2-like"/>
    <property type="match status" value="1"/>
</dbReference>
<dbReference type="InterPro" id="IPR029018">
    <property type="entry name" value="Hex-like_dom2"/>
</dbReference>
<keyword evidence="2 8" id="KW-0858">Xylan degradation</keyword>
<keyword evidence="5 8" id="KW-0326">Glycosidase</keyword>
<proteinExistence type="inferred from homology"/>
<dbReference type="Gene3D" id="3.90.1330.10">
    <property type="entry name" value="Alpha-glucuronidase, C-terminal domain"/>
    <property type="match status" value="1"/>
</dbReference>
<dbReference type="Pfam" id="PF03648">
    <property type="entry name" value="Glyco_hydro_67N"/>
    <property type="match status" value="1"/>
</dbReference>
<dbReference type="InterPro" id="IPR011099">
    <property type="entry name" value="Glyco_hydro_67_C"/>
</dbReference>
<evidence type="ECO:0000256" key="4">
    <source>
        <dbReference type="ARBA" id="ARBA00023277"/>
    </source>
</evidence>
<gene>
    <name evidence="14" type="ORF">DL346_02900</name>
</gene>
<organism evidence="14 15">
    <name type="scientific">Paenibacillus montanisoli</name>
    <dbReference type="NCBI Taxonomy" id="2081970"/>
    <lineage>
        <taxon>Bacteria</taxon>
        <taxon>Bacillati</taxon>
        <taxon>Bacillota</taxon>
        <taxon>Bacilli</taxon>
        <taxon>Bacillales</taxon>
        <taxon>Paenibacillaceae</taxon>
        <taxon>Paenibacillus</taxon>
    </lineage>
</organism>
<dbReference type="Pfam" id="PF07488">
    <property type="entry name" value="Glyco_hydro_67M"/>
    <property type="match status" value="1"/>
</dbReference>
<dbReference type="InterPro" id="IPR011100">
    <property type="entry name" value="Glyco_hydro_67_cat"/>
</dbReference>
<evidence type="ECO:0000256" key="8">
    <source>
        <dbReference type="PIRNR" id="PIRNR029900"/>
    </source>
</evidence>
<evidence type="ECO:0000256" key="10">
    <source>
        <dbReference type="RuleBase" id="RU361198"/>
    </source>
</evidence>
<feature type="active site" description="Proton acceptor" evidence="9">
    <location>
        <position position="405"/>
    </location>
</feature>
<evidence type="ECO:0000256" key="7">
    <source>
        <dbReference type="ARBA" id="ARBA00052795"/>
    </source>
</evidence>
<dbReference type="RefSeq" id="WP_112880568.1">
    <property type="nucleotide sequence ID" value="NZ_QLUW01000001.1"/>
</dbReference>
<dbReference type="GO" id="GO:0046559">
    <property type="term" value="F:alpha-glucuronidase activity"/>
    <property type="evidence" value="ECO:0007669"/>
    <property type="project" value="InterPro"/>
</dbReference>
<dbReference type="OrthoDB" id="339499at2"/>
<feature type="active site" description="Proton donor" evidence="9">
    <location>
        <position position="298"/>
    </location>
</feature>
<dbReference type="InterPro" id="IPR011395">
    <property type="entry name" value="Glyco_hydro_67_aGlcAse"/>
</dbReference>
<dbReference type="GO" id="GO:0033939">
    <property type="term" value="F:xylan alpha-1,2-glucuronosidase activity"/>
    <property type="evidence" value="ECO:0007669"/>
    <property type="project" value="UniProtKB-EC"/>
</dbReference>